<keyword evidence="4" id="KW-1185">Reference proteome</keyword>
<feature type="transmembrane region" description="Helical" evidence="2">
    <location>
        <begin position="226"/>
        <end position="246"/>
    </location>
</feature>
<name>A0ABP2TEH6_9LEPT</name>
<keyword evidence="2" id="KW-1133">Transmembrane helix</keyword>
<reference evidence="3 4" key="1">
    <citation type="submission" date="2013-01" db="EMBL/GenBank/DDBJ databases">
        <authorList>
            <person name="Harkins D.M."/>
            <person name="Durkin A.S."/>
            <person name="Brinkac L.M."/>
            <person name="Haft D.H."/>
            <person name="Selengut J.D."/>
            <person name="Sanka R."/>
            <person name="DePew J."/>
            <person name="Purushe J."/>
            <person name="Whelen A.C."/>
            <person name="Vinetz J.M."/>
            <person name="Sutton G.G."/>
            <person name="Nierman W.C."/>
            <person name="Fouts D.E."/>
        </authorList>
    </citation>
    <scope>NUCLEOTIDE SEQUENCE [LARGE SCALE GENOMIC DNA]</scope>
    <source>
        <strain evidence="3 4">2007001578</strain>
    </source>
</reference>
<feature type="region of interest" description="Disordered" evidence="1">
    <location>
        <begin position="123"/>
        <end position="146"/>
    </location>
</feature>
<accession>A0ABP2TEH6</accession>
<proteinExistence type="predicted"/>
<comment type="caution">
    <text evidence="3">The sequence shown here is derived from an EMBL/GenBank/DDBJ whole genome shotgun (WGS) entry which is preliminary data.</text>
</comment>
<gene>
    <name evidence="3" type="ORF">LEP1GSC035_3026</name>
</gene>
<keyword evidence="2" id="KW-0812">Transmembrane</keyword>
<sequence length="306" mass="35013">MQNLQEIRKNRLNFVRNCETLVNKNGTSRKKTQSFSANFFNETTWFQFHKIIQLTTLLLIFSFLNPKSLISQSQTDFSDPYDFNLRNYKDSQTREVFQEYTIPPTFKKPALISPKNVQIPFESPFPATGGGLRRTTTPNTERKQDSLINPLTGNINVETILQRQTQQQADKKRKQDQVFEEEKYTETTFRRFTIIFFMTLPITLGIGYAIAANARVPGYHKFQKTFGGSIFIFTFGTSLAFANAWHDMKEYESMKKENQPESPPVEPTSVDSLGFGNSLPISGSASASPVPGREYKLEISLFNVSF</sequence>
<organism evidence="3 4">
    <name type="scientific">Leptospira noguchii str. 2007001578</name>
    <dbReference type="NCBI Taxonomy" id="1049974"/>
    <lineage>
        <taxon>Bacteria</taxon>
        <taxon>Pseudomonadati</taxon>
        <taxon>Spirochaetota</taxon>
        <taxon>Spirochaetia</taxon>
        <taxon>Leptospirales</taxon>
        <taxon>Leptospiraceae</taxon>
        <taxon>Leptospira</taxon>
    </lineage>
</organism>
<keyword evidence="2" id="KW-0472">Membrane</keyword>
<dbReference type="EMBL" id="AHMH02000006">
    <property type="protein sequence ID" value="EMN02704.1"/>
    <property type="molecule type" value="Genomic_DNA"/>
</dbReference>
<evidence type="ECO:0000313" key="4">
    <source>
        <dbReference type="Proteomes" id="UP000012099"/>
    </source>
</evidence>
<protein>
    <recommendedName>
        <fullName evidence="5">Transmembrane protein</fullName>
    </recommendedName>
</protein>
<dbReference type="Proteomes" id="UP000012099">
    <property type="component" value="Unassembled WGS sequence"/>
</dbReference>
<evidence type="ECO:0008006" key="5">
    <source>
        <dbReference type="Google" id="ProtNLM"/>
    </source>
</evidence>
<evidence type="ECO:0000256" key="2">
    <source>
        <dbReference type="SAM" id="Phobius"/>
    </source>
</evidence>
<evidence type="ECO:0000313" key="3">
    <source>
        <dbReference type="EMBL" id="EMN02704.1"/>
    </source>
</evidence>
<evidence type="ECO:0000256" key="1">
    <source>
        <dbReference type="SAM" id="MobiDB-lite"/>
    </source>
</evidence>
<dbReference type="RefSeq" id="WP_004426802.1">
    <property type="nucleotide sequence ID" value="NZ_AHMH02000006.1"/>
</dbReference>
<feature type="transmembrane region" description="Helical" evidence="2">
    <location>
        <begin position="192"/>
        <end position="214"/>
    </location>
</feature>